<keyword evidence="7 10" id="KW-0119">Carbohydrate metabolism</keyword>
<keyword evidence="5 10" id="KW-0328">Glycosyltransferase</keyword>
<dbReference type="EC" id="2.4.1.25" evidence="3 10"/>
<evidence type="ECO:0000256" key="5">
    <source>
        <dbReference type="ARBA" id="ARBA00022676"/>
    </source>
</evidence>
<evidence type="ECO:0000256" key="1">
    <source>
        <dbReference type="ARBA" id="ARBA00000439"/>
    </source>
</evidence>
<dbReference type="Gene3D" id="3.20.20.80">
    <property type="entry name" value="Glycosidases"/>
    <property type="match status" value="1"/>
</dbReference>
<comment type="catalytic activity">
    <reaction evidence="1 10">
        <text>Transfers a segment of a (1-&gt;4)-alpha-D-glucan to a new position in an acceptor, which may be glucose or a (1-&gt;4)-alpha-D-glucan.</text>
        <dbReference type="EC" id="2.4.1.25"/>
    </reaction>
</comment>
<organism evidence="11">
    <name type="scientific">uncultured Nocardioidaceae bacterium</name>
    <dbReference type="NCBI Taxonomy" id="253824"/>
    <lineage>
        <taxon>Bacteria</taxon>
        <taxon>Bacillati</taxon>
        <taxon>Actinomycetota</taxon>
        <taxon>Actinomycetes</taxon>
        <taxon>Propionibacteriales</taxon>
        <taxon>Nocardioidaceae</taxon>
        <taxon>environmental samples</taxon>
    </lineage>
</organism>
<dbReference type="InterPro" id="IPR017853">
    <property type="entry name" value="GH"/>
</dbReference>
<keyword evidence="6 10" id="KW-0808">Transferase</keyword>
<dbReference type="EMBL" id="CADCUL010000106">
    <property type="protein sequence ID" value="CAA9374754.1"/>
    <property type="molecule type" value="Genomic_DNA"/>
</dbReference>
<protein>
    <recommendedName>
        <fullName evidence="4 10">4-alpha-glucanotransferase</fullName>
        <ecNumber evidence="3 10">2.4.1.25</ecNumber>
    </recommendedName>
    <alternativeName>
        <fullName evidence="8 10">Amylomaltase</fullName>
    </alternativeName>
    <alternativeName>
        <fullName evidence="9 10">Disproportionating enzyme</fullName>
    </alternativeName>
</protein>
<reference evidence="11" key="1">
    <citation type="submission" date="2020-02" db="EMBL/GenBank/DDBJ databases">
        <authorList>
            <person name="Meier V. D."/>
        </authorList>
    </citation>
    <scope>NUCLEOTIDE SEQUENCE</scope>
    <source>
        <strain evidence="11">AVDCRST_MAG21</strain>
    </source>
</reference>
<evidence type="ECO:0000313" key="11">
    <source>
        <dbReference type="EMBL" id="CAA9374754.1"/>
    </source>
</evidence>
<dbReference type="NCBIfam" id="TIGR00217">
    <property type="entry name" value="malQ"/>
    <property type="match status" value="1"/>
</dbReference>
<comment type="similarity">
    <text evidence="2 10">Belongs to the disproportionating enzyme family.</text>
</comment>
<sequence length="602" mass="65208">MSESSVDAYGVQTTWLDARDTEQRASREAVEAMHAVIGTPPDDLEQRAAIVTRPGRAVEPGTVRCEDGSSVEVDGTLAADFPLGYHRLLTRDGRERALIVSPGRCHQPGVERAWGWAVQLYATRSAESQGIGDLTDLRTIREWAQGLGAEFLMINPLHAVAPTLPQEPSPYLPATRRWRNPVYLRVDGLPPGPDGDLIDRDAVWQTKRAALAAEFATARDEDFETWRAEQGESLHAYATWAAIAEEHGPDWHEWPSQLHDPTSAEVHAYARAHAEQVAFHAWLQWCMDRQLRAASGDLTIVQDLPIGVDGGGADAWAWQDVLASGVSVGAPPDRLNASGQNWGSPPMVPWRLRMTGYDAFVQSVRATIAGAGGLRIDHVMGLFRLWWVPQGGSPLDGVYVRYPSEDLLDIVALESSRARAIVVGEDLGTVEPGVREALAEHGVLTYKVLWFEKDPPAEWPIDSMATVTTHDLPTVAGAWSGADIKAQHEAGLGDVDVLEKARDQLMAQIPGSYDSSVDAVLAAYRRLAQAPSRLLCATLEDAVAEERRPNMPGTTVSTNWSVPLPLGEVLESPVAHEVAALLGAAVSSSNGLPSARSAGELP</sequence>
<evidence type="ECO:0000256" key="8">
    <source>
        <dbReference type="ARBA" id="ARBA00031423"/>
    </source>
</evidence>
<dbReference type="SUPFAM" id="SSF51445">
    <property type="entry name" value="(Trans)glycosidases"/>
    <property type="match status" value="1"/>
</dbReference>
<gene>
    <name evidence="11" type="ORF">AVDCRST_MAG21-969</name>
</gene>
<dbReference type="AlphaFoldDB" id="A0A6J4N0X6"/>
<evidence type="ECO:0000256" key="7">
    <source>
        <dbReference type="ARBA" id="ARBA00023277"/>
    </source>
</evidence>
<evidence type="ECO:0000256" key="4">
    <source>
        <dbReference type="ARBA" id="ARBA00020295"/>
    </source>
</evidence>
<proteinExistence type="inferred from homology"/>
<dbReference type="GO" id="GO:0004134">
    <property type="term" value="F:4-alpha-glucanotransferase activity"/>
    <property type="evidence" value="ECO:0007669"/>
    <property type="project" value="UniProtKB-EC"/>
</dbReference>
<dbReference type="Pfam" id="PF02446">
    <property type="entry name" value="Glyco_hydro_77"/>
    <property type="match status" value="1"/>
</dbReference>
<name>A0A6J4N0X6_9ACTN</name>
<evidence type="ECO:0000256" key="3">
    <source>
        <dbReference type="ARBA" id="ARBA00012560"/>
    </source>
</evidence>
<evidence type="ECO:0000256" key="6">
    <source>
        <dbReference type="ARBA" id="ARBA00022679"/>
    </source>
</evidence>
<evidence type="ECO:0000256" key="9">
    <source>
        <dbReference type="ARBA" id="ARBA00031501"/>
    </source>
</evidence>
<dbReference type="PANTHER" id="PTHR32438">
    <property type="entry name" value="4-ALPHA-GLUCANOTRANSFERASE DPE1, CHLOROPLASTIC/AMYLOPLASTIC"/>
    <property type="match status" value="1"/>
</dbReference>
<dbReference type="GO" id="GO:0005975">
    <property type="term" value="P:carbohydrate metabolic process"/>
    <property type="evidence" value="ECO:0007669"/>
    <property type="project" value="InterPro"/>
</dbReference>
<accession>A0A6J4N0X6</accession>
<dbReference type="PANTHER" id="PTHR32438:SF5">
    <property type="entry name" value="4-ALPHA-GLUCANOTRANSFERASE DPE1, CHLOROPLASTIC_AMYLOPLASTIC"/>
    <property type="match status" value="1"/>
</dbReference>
<evidence type="ECO:0000256" key="2">
    <source>
        <dbReference type="ARBA" id="ARBA00005684"/>
    </source>
</evidence>
<dbReference type="InterPro" id="IPR003385">
    <property type="entry name" value="Glyco_hydro_77"/>
</dbReference>
<evidence type="ECO:0000256" key="10">
    <source>
        <dbReference type="RuleBase" id="RU361207"/>
    </source>
</evidence>